<evidence type="ECO:0000313" key="1">
    <source>
        <dbReference type="EMBL" id="MBB3138127.1"/>
    </source>
</evidence>
<keyword evidence="2" id="KW-1185">Reference proteome</keyword>
<protein>
    <submittedName>
        <fullName evidence="1">Uncharacterized protein</fullName>
    </submittedName>
</protein>
<name>A0A4R0CHZ7_9HYPH</name>
<organism evidence="1 2">
    <name type="scientific">Rhizobium pisi</name>
    <dbReference type="NCBI Taxonomy" id="574561"/>
    <lineage>
        <taxon>Bacteria</taxon>
        <taxon>Pseudomonadati</taxon>
        <taxon>Pseudomonadota</taxon>
        <taxon>Alphaproteobacteria</taxon>
        <taxon>Hyphomicrobiales</taxon>
        <taxon>Rhizobiaceae</taxon>
        <taxon>Rhizobium/Agrobacterium group</taxon>
        <taxon>Rhizobium</taxon>
    </lineage>
</organism>
<proteinExistence type="predicted"/>
<comment type="caution">
    <text evidence="1">The sequence shown here is derived from an EMBL/GenBank/DDBJ whole genome shotgun (WGS) entry which is preliminary data.</text>
</comment>
<reference evidence="1 2" key="1">
    <citation type="submission" date="2020-08" db="EMBL/GenBank/DDBJ databases">
        <title>Genomic Encyclopedia of Type Strains, Phase III (KMG-III): the genomes of soil and plant-associated and newly described type strains.</title>
        <authorList>
            <person name="Whitman W."/>
        </authorList>
    </citation>
    <scope>NUCLEOTIDE SEQUENCE [LARGE SCALE GENOMIC DNA]</scope>
    <source>
        <strain evidence="1 2">CECT 4113</strain>
    </source>
</reference>
<dbReference type="RefSeq" id="WP_125849297.1">
    <property type="nucleotide sequence ID" value="NZ_JACHXH010000028.1"/>
</dbReference>
<sequence>MTVANVDRYGYEEHPSANRDRFVADKSPWKQREIPADFVEEGGVATTERRSTVTISFHWSRM</sequence>
<dbReference type="OrthoDB" id="7173769at2"/>
<accession>A0A4R0CHZ7</accession>
<dbReference type="EMBL" id="JACHXH010000028">
    <property type="protein sequence ID" value="MBB3138127.1"/>
    <property type="molecule type" value="Genomic_DNA"/>
</dbReference>
<evidence type="ECO:0000313" key="2">
    <source>
        <dbReference type="Proteomes" id="UP000518315"/>
    </source>
</evidence>
<gene>
    <name evidence="1" type="ORF">FHS26_005905</name>
</gene>
<dbReference type="Proteomes" id="UP000518315">
    <property type="component" value="Unassembled WGS sequence"/>
</dbReference>
<dbReference type="AlphaFoldDB" id="A0A4R0CHZ7"/>